<name>A0A4C1X2W7_EUMVA</name>
<organism evidence="1 2">
    <name type="scientific">Eumeta variegata</name>
    <name type="common">Bagworm moth</name>
    <name type="synonym">Eumeta japonica</name>
    <dbReference type="NCBI Taxonomy" id="151549"/>
    <lineage>
        <taxon>Eukaryota</taxon>
        <taxon>Metazoa</taxon>
        <taxon>Ecdysozoa</taxon>
        <taxon>Arthropoda</taxon>
        <taxon>Hexapoda</taxon>
        <taxon>Insecta</taxon>
        <taxon>Pterygota</taxon>
        <taxon>Neoptera</taxon>
        <taxon>Endopterygota</taxon>
        <taxon>Lepidoptera</taxon>
        <taxon>Glossata</taxon>
        <taxon>Ditrysia</taxon>
        <taxon>Tineoidea</taxon>
        <taxon>Psychidae</taxon>
        <taxon>Oiketicinae</taxon>
        <taxon>Eumeta</taxon>
    </lineage>
</organism>
<evidence type="ECO:0000313" key="2">
    <source>
        <dbReference type="Proteomes" id="UP000299102"/>
    </source>
</evidence>
<keyword evidence="2" id="KW-1185">Reference proteome</keyword>
<evidence type="ECO:0000313" key="1">
    <source>
        <dbReference type="EMBL" id="GBP58078.1"/>
    </source>
</evidence>
<comment type="caution">
    <text evidence="1">The sequence shown here is derived from an EMBL/GenBank/DDBJ whole genome shotgun (WGS) entry which is preliminary data.</text>
</comment>
<gene>
    <name evidence="1" type="ORF">EVAR_39795_1</name>
</gene>
<proteinExistence type="predicted"/>
<dbReference type="Proteomes" id="UP000299102">
    <property type="component" value="Unassembled WGS sequence"/>
</dbReference>
<sequence>MRVRFRMASGLRWRRVTDWEAEGRRRAAITPPKRTTINDTARHPRVPAAGCRAHNTVNEPALVAKLYNIIK</sequence>
<dbReference type="AlphaFoldDB" id="A0A4C1X2W7"/>
<accession>A0A4C1X2W7</accession>
<reference evidence="1 2" key="1">
    <citation type="journal article" date="2019" name="Commun. Biol.">
        <title>The bagworm genome reveals a unique fibroin gene that provides high tensile strength.</title>
        <authorList>
            <person name="Kono N."/>
            <person name="Nakamura H."/>
            <person name="Ohtoshi R."/>
            <person name="Tomita M."/>
            <person name="Numata K."/>
            <person name="Arakawa K."/>
        </authorList>
    </citation>
    <scope>NUCLEOTIDE SEQUENCE [LARGE SCALE GENOMIC DNA]</scope>
</reference>
<protein>
    <submittedName>
        <fullName evidence="1">Uncharacterized protein</fullName>
    </submittedName>
</protein>
<dbReference type="EMBL" id="BGZK01000726">
    <property type="protein sequence ID" value="GBP58078.1"/>
    <property type="molecule type" value="Genomic_DNA"/>
</dbReference>